<organism evidence="4">
    <name type="scientific">Corethron hystrix</name>
    <dbReference type="NCBI Taxonomy" id="216773"/>
    <lineage>
        <taxon>Eukaryota</taxon>
        <taxon>Sar</taxon>
        <taxon>Stramenopiles</taxon>
        <taxon>Ochrophyta</taxon>
        <taxon>Bacillariophyta</taxon>
        <taxon>Coscinodiscophyceae</taxon>
        <taxon>Corethrophycidae</taxon>
        <taxon>Corethrales</taxon>
        <taxon>Corethraceae</taxon>
        <taxon>Corethron</taxon>
    </lineage>
</organism>
<evidence type="ECO:0000256" key="2">
    <source>
        <dbReference type="SAM" id="Phobius"/>
    </source>
</evidence>
<dbReference type="GO" id="GO:0005509">
    <property type="term" value="F:calcium ion binding"/>
    <property type="evidence" value="ECO:0007669"/>
    <property type="project" value="InterPro"/>
</dbReference>
<dbReference type="SUPFAM" id="SSF57903">
    <property type="entry name" value="FYVE/PHD zinc finger"/>
    <property type="match status" value="1"/>
</dbReference>
<dbReference type="SUPFAM" id="SSF47473">
    <property type="entry name" value="EF-hand"/>
    <property type="match status" value="1"/>
</dbReference>
<dbReference type="GO" id="GO:0006874">
    <property type="term" value="P:intracellular calcium ion homeostasis"/>
    <property type="evidence" value="ECO:0007669"/>
    <property type="project" value="TreeGrafter"/>
</dbReference>
<dbReference type="SUPFAM" id="SSF49265">
    <property type="entry name" value="Fibronectin type III"/>
    <property type="match status" value="1"/>
</dbReference>
<dbReference type="Gene3D" id="1.10.238.10">
    <property type="entry name" value="EF-hand"/>
    <property type="match status" value="1"/>
</dbReference>
<reference evidence="4" key="1">
    <citation type="submission" date="2021-01" db="EMBL/GenBank/DDBJ databases">
        <authorList>
            <person name="Corre E."/>
            <person name="Pelletier E."/>
            <person name="Niang G."/>
            <person name="Scheremetjew M."/>
            <person name="Finn R."/>
            <person name="Kale V."/>
            <person name="Holt S."/>
            <person name="Cochrane G."/>
            <person name="Meng A."/>
            <person name="Brown T."/>
            <person name="Cohen L."/>
        </authorList>
    </citation>
    <scope>NUCLEOTIDE SEQUENCE</scope>
    <source>
        <strain evidence="4">308</strain>
    </source>
</reference>
<dbReference type="CDD" id="cd00063">
    <property type="entry name" value="FN3"/>
    <property type="match status" value="1"/>
</dbReference>
<protein>
    <recommendedName>
        <fullName evidence="3">EF-hand domain-containing protein</fullName>
    </recommendedName>
</protein>
<keyword evidence="1" id="KW-0106">Calcium</keyword>
<name>A0A7S1B4T7_9STRA</name>
<dbReference type="SMART" id="SM00060">
    <property type="entry name" value="FN3"/>
    <property type="match status" value="1"/>
</dbReference>
<dbReference type="PROSITE" id="PS00018">
    <property type="entry name" value="EF_HAND_1"/>
    <property type="match status" value="2"/>
</dbReference>
<dbReference type="PANTHER" id="PTHR15136">
    <property type="entry name" value="STROMAL INTERACTION MOLECULE HOMOLOG"/>
    <property type="match status" value="1"/>
</dbReference>
<dbReference type="InterPro" id="IPR003961">
    <property type="entry name" value="FN3_dom"/>
</dbReference>
<dbReference type="PROSITE" id="PS50222">
    <property type="entry name" value="EF_HAND_2"/>
    <property type="match status" value="2"/>
</dbReference>
<keyword evidence="2" id="KW-0812">Transmembrane</keyword>
<evidence type="ECO:0000313" key="4">
    <source>
        <dbReference type="EMBL" id="CAD8874826.1"/>
    </source>
</evidence>
<dbReference type="InterPro" id="IPR018247">
    <property type="entry name" value="EF_Hand_1_Ca_BS"/>
</dbReference>
<accession>A0A7S1B4T7</accession>
<dbReference type="InterPro" id="IPR013761">
    <property type="entry name" value="SAM/pointed_sf"/>
</dbReference>
<sequence length="646" mass="72944">MSLSIQPLRHRGSRRIFFLDPTFLVLIHILAVFIVIVAQDAQIGDSRRSDRTSTSFFSAVDTDHDDTIDLEELSNFVGKVIGGTQFDTPLEIQSEVNAMFKSLDLNHDKRISFKDVKEHWNKLECLLTADEVAEWVKYAVQLPENVANTFRDNAVTGFDFSELVVNNGEALERYLGIEKELFRKKLLRLIKARMLGVGTVPDSVLNIKHSVDSCSSVSFTWDKPIARGFPVHSYRIQRRAIMKVPRFIAVDSTGAQNKSVDLDATPNESTVVAQIKLSDENWADVFIGADTEFVDTGLELGYSYIYRIQAWNAVGRSPWRIQDISSLRKKRSCFKPQSKLLFAPGSSFGFNSSFFFSFFGTFKKTIAGLYHVLNMISYVVRCFFTFVAMAAAIMRLRKGSTTSTGTINMFPLFPFVWNCLNALDSFCTKRFGTSLIPEPLLTDVDGLQRAKQDTNISSSAVGMGGVTHAVSDESGQLLSEDERNMKRAAMMHRQYLSEKHFQKKEDGKKPKLSKARSVSDFRFNMKKSPETSICSNCSDAGLSDDNIGTKLDIFLDDNRKSAGMNTMETYWDKDDYCNVCEKKFKHFKRMKHHCARCTATFCHKHGRTPHPWFTSCSVPGCCVCNHCIEVEIKAAARMKKSTVPQN</sequence>
<dbReference type="GO" id="GO:0002115">
    <property type="term" value="P:store-operated calcium entry"/>
    <property type="evidence" value="ECO:0007669"/>
    <property type="project" value="TreeGrafter"/>
</dbReference>
<dbReference type="InterPro" id="IPR002048">
    <property type="entry name" value="EF_hand_dom"/>
</dbReference>
<gene>
    <name evidence="4" type="ORF">CHYS00102_LOCUS2001</name>
</gene>
<evidence type="ECO:0000256" key="1">
    <source>
        <dbReference type="ARBA" id="ARBA00022837"/>
    </source>
</evidence>
<dbReference type="GO" id="GO:0005783">
    <property type="term" value="C:endoplasmic reticulum"/>
    <property type="evidence" value="ECO:0007669"/>
    <property type="project" value="TreeGrafter"/>
</dbReference>
<dbReference type="Gene3D" id="2.60.40.10">
    <property type="entry name" value="Immunoglobulins"/>
    <property type="match status" value="1"/>
</dbReference>
<feature type="domain" description="EF-hand" evidence="3">
    <location>
        <begin position="91"/>
        <end position="126"/>
    </location>
</feature>
<dbReference type="SMART" id="SM00054">
    <property type="entry name" value="EFh"/>
    <property type="match status" value="2"/>
</dbReference>
<dbReference type="Pfam" id="PF13499">
    <property type="entry name" value="EF-hand_7"/>
    <property type="match status" value="1"/>
</dbReference>
<dbReference type="AlphaFoldDB" id="A0A7S1B4T7"/>
<feature type="domain" description="EF-hand" evidence="3">
    <location>
        <begin position="48"/>
        <end position="83"/>
    </location>
</feature>
<dbReference type="PANTHER" id="PTHR15136:SF13">
    <property type="entry name" value="SAM DOMAIN-CONTAINING PROTEIN"/>
    <property type="match status" value="1"/>
</dbReference>
<evidence type="ECO:0000259" key="3">
    <source>
        <dbReference type="PROSITE" id="PS50222"/>
    </source>
</evidence>
<dbReference type="InterPro" id="IPR011011">
    <property type="entry name" value="Znf_FYVE_PHD"/>
</dbReference>
<dbReference type="InterPro" id="IPR011992">
    <property type="entry name" value="EF-hand-dom_pair"/>
</dbReference>
<dbReference type="EMBL" id="HBFR01002926">
    <property type="protein sequence ID" value="CAD8874826.1"/>
    <property type="molecule type" value="Transcribed_RNA"/>
</dbReference>
<keyword evidence="2" id="KW-0472">Membrane</keyword>
<dbReference type="FunFam" id="1.10.150.50:FF:000074">
    <property type="entry name" value="Stromal interaction molecule"/>
    <property type="match status" value="1"/>
</dbReference>
<dbReference type="CDD" id="cd00051">
    <property type="entry name" value="EFh"/>
    <property type="match status" value="1"/>
</dbReference>
<dbReference type="InterPro" id="IPR037608">
    <property type="entry name" value="STIM1/2"/>
</dbReference>
<dbReference type="InterPro" id="IPR036116">
    <property type="entry name" value="FN3_sf"/>
</dbReference>
<dbReference type="Gene3D" id="1.10.150.50">
    <property type="entry name" value="Transcription Factor, Ets-1"/>
    <property type="match status" value="1"/>
</dbReference>
<dbReference type="InterPro" id="IPR013783">
    <property type="entry name" value="Ig-like_fold"/>
</dbReference>
<dbReference type="GO" id="GO:0005246">
    <property type="term" value="F:calcium channel regulator activity"/>
    <property type="evidence" value="ECO:0007669"/>
    <property type="project" value="InterPro"/>
</dbReference>
<proteinExistence type="predicted"/>
<feature type="transmembrane region" description="Helical" evidence="2">
    <location>
        <begin position="368"/>
        <end position="393"/>
    </location>
</feature>
<keyword evidence="2" id="KW-1133">Transmembrane helix</keyword>
<feature type="transmembrane region" description="Helical" evidence="2">
    <location>
        <begin position="340"/>
        <end position="362"/>
    </location>
</feature>
<dbReference type="GO" id="GO:0005886">
    <property type="term" value="C:plasma membrane"/>
    <property type="evidence" value="ECO:0007669"/>
    <property type="project" value="TreeGrafter"/>
</dbReference>
<feature type="transmembrane region" description="Helical" evidence="2">
    <location>
        <begin position="16"/>
        <end position="38"/>
    </location>
</feature>